<dbReference type="AlphaFoldDB" id="A0AAE1E0T2"/>
<evidence type="ECO:0000256" key="1">
    <source>
        <dbReference type="SAM" id="MobiDB-lite"/>
    </source>
</evidence>
<evidence type="ECO:0000313" key="3">
    <source>
        <dbReference type="Proteomes" id="UP001283361"/>
    </source>
</evidence>
<keyword evidence="3" id="KW-1185">Reference proteome</keyword>
<accession>A0AAE1E0T2</accession>
<dbReference type="Proteomes" id="UP001283361">
    <property type="component" value="Unassembled WGS sequence"/>
</dbReference>
<sequence>MFTGTHESESDTNAISIHVSCHVLDMRSGALKVQRCEIPKESGSDHDLDILLTGSNAARNDSQRKEQRSGKFTVLDGEEQQS</sequence>
<gene>
    <name evidence="2" type="ORF">RRG08_057077</name>
</gene>
<organism evidence="2 3">
    <name type="scientific">Elysia crispata</name>
    <name type="common">lettuce slug</name>
    <dbReference type="NCBI Taxonomy" id="231223"/>
    <lineage>
        <taxon>Eukaryota</taxon>
        <taxon>Metazoa</taxon>
        <taxon>Spiralia</taxon>
        <taxon>Lophotrochozoa</taxon>
        <taxon>Mollusca</taxon>
        <taxon>Gastropoda</taxon>
        <taxon>Heterobranchia</taxon>
        <taxon>Euthyneura</taxon>
        <taxon>Panpulmonata</taxon>
        <taxon>Sacoglossa</taxon>
        <taxon>Placobranchoidea</taxon>
        <taxon>Plakobranchidae</taxon>
        <taxon>Elysia</taxon>
    </lineage>
</organism>
<reference evidence="2" key="1">
    <citation type="journal article" date="2023" name="G3 (Bethesda)">
        <title>A reference genome for the long-term kleptoplast-retaining sea slug Elysia crispata morphotype clarki.</title>
        <authorList>
            <person name="Eastman K.E."/>
            <person name="Pendleton A.L."/>
            <person name="Shaikh M.A."/>
            <person name="Suttiyut T."/>
            <person name="Ogas R."/>
            <person name="Tomko P."/>
            <person name="Gavelis G."/>
            <person name="Widhalm J.R."/>
            <person name="Wisecaver J.H."/>
        </authorList>
    </citation>
    <scope>NUCLEOTIDE SEQUENCE</scope>
    <source>
        <strain evidence="2">ECLA1</strain>
    </source>
</reference>
<comment type="caution">
    <text evidence="2">The sequence shown here is derived from an EMBL/GenBank/DDBJ whole genome shotgun (WGS) entry which is preliminary data.</text>
</comment>
<feature type="region of interest" description="Disordered" evidence="1">
    <location>
        <begin position="54"/>
        <end position="82"/>
    </location>
</feature>
<name>A0AAE1E0T2_9GAST</name>
<proteinExistence type="predicted"/>
<evidence type="ECO:0000313" key="2">
    <source>
        <dbReference type="EMBL" id="KAK3790111.1"/>
    </source>
</evidence>
<protein>
    <submittedName>
        <fullName evidence="2">Uncharacterized protein</fullName>
    </submittedName>
</protein>
<dbReference type="EMBL" id="JAWDGP010001574">
    <property type="protein sequence ID" value="KAK3790111.1"/>
    <property type="molecule type" value="Genomic_DNA"/>
</dbReference>